<name>A0A9P4NK76_9PEZI</name>
<protein>
    <submittedName>
        <fullName evidence="1">Uncharacterized protein</fullName>
    </submittedName>
</protein>
<sequence length="106" mass="11873">MVTSYLPTELKALVINNRNLDDPTDVQALLNLRATNHDFCELLQGPFEKLFQKCTVMLHPRSLDVLAAIGQHERLREAVHEIAFSIRVSAIGSNSTILTININSDM</sequence>
<proteinExistence type="predicted"/>
<keyword evidence="2" id="KW-1185">Reference proteome</keyword>
<reference evidence="1" key="1">
    <citation type="journal article" date="2020" name="Stud. Mycol.">
        <title>101 Dothideomycetes genomes: a test case for predicting lifestyles and emergence of pathogens.</title>
        <authorList>
            <person name="Haridas S."/>
            <person name="Albert R."/>
            <person name="Binder M."/>
            <person name="Bloem J."/>
            <person name="Labutti K."/>
            <person name="Salamov A."/>
            <person name="Andreopoulos B."/>
            <person name="Baker S."/>
            <person name="Barry K."/>
            <person name="Bills G."/>
            <person name="Bluhm B."/>
            <person name="Cannon C."/>
            <person name="Castanera R."/>
            <person name="Culley D."/>
            <person name="Daum C."/>
            <person name="Ezra D."/>
            <person name="Gonzalez J."/>
            <person name="Henrissat B."/>
            <person name="Kuo A."/>
            <person name="Liang C."/>
            <person name="Lipzen A."/>
            <person name="Lutzoni F."/>
            <person name="Magnuson J."/>
            <person name="Mondo S."/>
            <person name="Nolan M."/>
            <person name="Ohm R."/>
            <person name="Pangilinan J."/>
            <person name="Park H.-J."/>
            <person name="Ramirez L."/>
            <person name="Alfaro M."/>
            <person name="Sun H."/>
            <person name="Tritt A."/>
            <person name="Yoshinaga Y."/>
            <person name="Zwiers L.-H."/>
            <person name="Turgeon B."/>
            <person name="Goodwin S."/>
            <person name="Spatafora J."/>
            <person name="Crous P."/>
            <person name="Grigoriev I."/>
        </authorList>
    </citation>
    <scope>NUCLEOTIDE SEQUENCE</scope>
    <source>
        <strain evidence="1">CBS 130266</strain>
    </source>
</reference>
<gene>
    <name evidence="1" type="ORF">EJ08DRAFT_652303</name>
</gene>
<dbReference type="EMBL" id="MU007073">
    <property type="protein sequence ID" value="KAF2424857.1"/>
    <property type="molecule type" value="Genomic_DNA"/>
</dbReference>
<evidence type="ECO:0000313" key="1">
    <source>
        <dbReference type="EMBL" id="KAF2424857.1"/>
    </source>
</evidence>
<accession>A0A9P4NK76</accession>
<dbReference type="AlphaFoldDB" id="A0A9P4NK76"/>
<dbReference type="Proteomes" id="UP000800235">
    <property type="component" value="Unassembled WGS sequence"/>
</dbReference>
<comment type="caution">
    <text evidence="1">The sequence shown here is derived from an EMBL/GenBank/DDBJ whole genome shotgun (WGS) entry which is preliminary data.</text>
</comment>
<organism evidence="1 2">
    <name type="scientific">Tothia fuscella</name>
    <dbReference type="NCBI Taxonomy" id="1048955"/>
    <lineage>
        <taxon>Eukaryota</taxon>
        <taxon>Fungi</taxon>
        <taxon>Dikarya</taxon>
        <taxon>Ascomycota</taxon>
        <taxon>Pezizomycotina</taxon>
        <taxon>Dothideomycetes</taxon>
        <taxon>Pleosporomycetidae</taxon>
        <taxon>Venturiales</taxon>
        <taxon>Cylindrosympodiaceae</taxon>
        <taxon>Tothia</taxon>
    </lineage>
</organism>
<evidence type="ECO:0000313" key="2">
    <source>
        <dbReference type="Proteomes" id="UP000800235"/>
    </source>
</evidence>